<dbReference type="Pfam" id="PF02358">
    <property type="entry name" value="Trehalose_PPase"/>
    <property type="match status" value="1"/>
</dbReference>
<keyword evidence="4" id="KW-0460">Magnesium</keyword>
<dbReference type="EMBL" id="CP035503">
    <property type="protein sequence ID" value="QDL39095.1"/>
    <property type="molecule type" value="Genomic_DNA"/>
</dbReference>
<sequence>MQSSSSPLPECSCLLPPIGAQSALFLDFDGTLAELAPQPDAVQVAADLVPTLTQLAARLNGALAIVSGRPLTDLDGFLAPLRLPSVAEHGAQRRLISGEIIRMASPDLQAVICRVNTLAQRHPGLRVEIKTAAVALHYRHAPEMEAVCRQAMDEVVRSTVGLELLHGKYVHEIKPAGASKGTAIEDFMAQAPFAGRLPLFAGDDITDEDGFSAVQRMGGCGIKVGEGATRARYRCLSPVALRQWLQRAAQDLTGRTSP</sequence>
<accession>A0A515DFB6</accession>
<dbReference type="EC" id="3.1.3.12" evidence="4"/>
<dbReference type="PANTHER" id="PTHR43768">
    <property type="entry name" value="TREHALOSE 6-PHOSPHATE PHOSPHATASE"/>
    <property type="match status" value="1"/>
</dbReference>
<dbReference type="InterPro" id="IPR036412">
    <property type="entry name" value="HAD-like_sf"/>
</dbReference>
<keyword evidence="6" id="KW-1185">Reference proteome</keyword>
<dbReference type="GO" id="GO:0004805">
    <property type="term" value="F:trehalose-phosphatase activity"/>
    <property type="evidence" value="ECO:0007669"/>
    <property type="project" value="UniProtKB-EC"/>
</dbReference>
<dbReference type="KEGG" id="rhf:EUB48_18665"/>
<dbReference type="InterPro" id="IPR006379">
    <property type="entry name" value="HAD-SF_hydro_IIB"/>
</dbReference>
<evidence type="ECO:0000313" key="6">
    <source>
        <dbReference type="Proteomes" id="UP000316798"/>
    </source>
</evidence>
<protein>
    <recommendedName>
        <fullName evidence="4">Trehalose 6-phosphate phosphatase</fullName>
        <ecNumber evidence="4">3.1.3.12</ecNumber>
    </recommendedName>
</protein>
<comment type="catalytic activity">
    <reaction evidence="4">
        <text>alpha,alpha-trehalose 6-phosphate + H2O = alpha,alpha-trehalose + phosphate</text>
        <dbReference type="Rhea" id="RHEA:23420"/>
        <dbReference type="ChEBI" id="CHEBI:15377"/>
        <dbReference type="ChEBI" id="CHEBI:16551"/>
        <dbReference type="ChEBI" id="CHEBI:43474"/>
        <dbReference type="ChEBI" id="CHEBI:58429"/>
        <dbReference type="EC" id="3.1.3.12"/>
    </reaction>
</comment>
<keyword evidence="3 4" id="KW-0378">Hydrolase</keyword>
<evidence type="ECO:0000256" key="2">
    <source>
        <dbReference type="ARBA" id="ARBA00008770"/>
    </source>
</evidence>
<dbReference type="NCBIfam" id="TIGR00685">
    <property type="entry name" value="T6PP"/>
    <property type="match status" value="1"/>
</dbReference>
<organism evidence="5 6">
    <name type="scientific">Rhodoferax sediminis</name>
    <dbReference type="NCBI Taxonomy" id="2509614"/>
    <lineage>
        <taxon>Bacteria</taxon>
        <taxon>Pseudomonadati</taxon>
        <taxon>Pseudomonadota</taxon>
        <taxon>Betaproteobacteria</taxon>
        <taxon>Burkholderiales</taxon>
        <taxon>Comamonadaceae</taxon>
        <taxon>Rhodoferax</taxon>
    </lineage>
</organism>
<dbReference type="InterPro" id="IPR044651">
    <property type="entry name" value="OTSB-like"/>
</dbReference>
<dbReference type="AlphaFoldDB" id="A0A515DFB6"/>
<dbReference type="InterPro" id="IPR023214">
    <property type="entry name" value="HAD_sf"/>
</dbReference>
<dbReference type="Gene3D" id="3.40.50.1000">
    <property type="entry name" value="HAD superfamily/HAD-like"/>
    <property type="match status" value="1"/>
</dbReference>
<dbReference type="CDD" id="cd01627">
    <property type="entry name" value="HAD_TPP"/>
    <property type="match status" value="1"/>
</dbReference>
<dbReference type="NCBIfam" id="TIGR01484">
    <property type="entry name" value="HAD-SF-IIB"/>
    <property type="match status" value="1"/>
</dbReference>
<dbReference type="PANTHER" id="PTHR43768:SF3">
    <property type="entry name" value="TREHALOSE 6-PHOSPHATE PHOSPHATASE"/>
    <property type="match status" value="1"/>
</dbReference>
<evidence type="ECO:0000313" key="5">
    <source>
        <dbReference type="EMBL" id="QDL39095.1"/>
    </source>
</evidence>
<evidence type="ECO:0000256" key="4">
    <source>
        <dbReference type="RuleBase" id="RU361117"/>
    </source>
</evidence>
<dbReference type="InterPro" id="IPR003337">
    <property type="entry name" value="Trehalose_PPase"/>
</dbReference>
<gene>
    <name evidence="5" type="primary">otsB</name>
    <name evidence="5" type="ORF">EUB48_18665</name>
</gene>
<comment type="similarity">
    <text evidence="2 4">Belongs to the trehalose phosphatase family.</text>
</comment>
<comment type="cofactor">
    <cofactor evidence="4">
        <name>Mg(2+)</name>
        <dbReference type="ChEBI" id="CHEBI:18420"/>
    </cofactor>
</comment>
<dbReference type="Gene3D" id="3.30.70.1020">
    <property type="entry name" value="Trehalose-6-phosphate phosphatase related protein, domain 2"/>
    <property type="match status" value="1"/>
</dbReference>
<name>A0A515DFB6_9BURK</name>
<dbReference type="SUPFAM" id="SSF56784">
    <property type="entry name" value="HAD-like"/>
    <property type="match status" value="1"/>
</dbReference>
<dbReference type="OrthoDB" id="9814913at2"/>
<dbReference type="Proteomes" id="UP000316798">
    <property type="component" value="Chromosome"/>
</dbReference>
<evidence type="ECO:0000256" key="1">
    <source>
        <dbReference type="ARBA" id="ARBA00005199"/>
    </source>
</evidence>
<dbReference type="GO" id="GO:0005992">
    <property type="term" value="P:trehalose biosynthetic process"/>
    <property type="evidence" value="ECO:0007669"/>
    <property type="project" value="UniProtKB-UniPathway"/>
</dbReference>
<proteinExistence type="inferred from homology"/>
<comment type="pathway">
    <text evidence="1 4">Glycan biosynthesis; trehalose biosynthesis.</text>
</comment>
<dbReference type="UniPathway" id="UPA00299"/>
<keyword evidence="4" id="KW-0479">Metal-binding</keyword>
<reference evidence="5 6" key="1">
    <citation type="submission" date="2019-01" db="EMBL/GenBank/DDBJ databases">
        <title>Genomic insights into a novel species Rhodoferax sp.</title>
        <authorList>
            <person name="Jin L."/>
        </authorList>
    </citation>
    <scope>NUCLEOTIDE SEQUENCE [LARGE SCALE GENOMIC DNA]</scope>
    <source>
        <strain evidence="5 6">CHu59-6-5</strain>
    </source>
</reference>
<dbReference type="GO" id="GO:0046872">
    <property type="term" value="F:metal ion binding"/>
    <property type="evidence" value="ECO:0007669"/>
    <property type="project" value="UniProtKB-KW"/>
</dbReference>
<evidence type="ECO:0000256" key="3">
    <source>
        <dbReference type="ARBA" id="ARBA00022801"/>
    </source>
</evidence>
<comment type="function">
    <text evidence="4">Removes the phosphate from trehalose 6-phosphate to produce free trehalose.</text>
</comment>